<gene>
    <name evidence="2" type="ORF">AT959_08905</name>
</gene>
<feature type="transmembrane region" description="Helical" evidence="1">
    <location>
        <begin position="78"/>
        <end position="100"/>
    </location>
</feature>
<feature type="transmembrane region" description="Helical" evidence="1">
    <location>
        <begin position="35"/>
        <end position="52"/>
    </location>
</feature>
<organism evidence="2 3">
    <name type="scientific">Dechloromonas denitrificans</name>
    <dbReference type="NCBI Taxonomy" id="281362"/>
    <lineage>
        <taxon>Bacteria</taxon>
        <taxon>Pseudomonadati</taxon>
        <taxon>Pseudomonadota</taxon>
        <taxon>Betaproteobacteria</taxon>
        <taxon>Rhodocyclales</taxon>
        <taxon>Azonexaceae</taxon>
        <taxon>Dechloromonas</taxon>
    </lineage>
</organism>
<proteinExistence type="predicted"/>
<evidence type="ECO:0000256" key="1">
    <source>
        <dbReference type="SAM" id="Phobius"/>
    </source>
</evidence>
<feature type="transmembrane region" description="Helical" evidence="1">
    <location>
        <begin position="12"/>
        <end position="29"/>
    </location>
</feature>
<sequence>MSTESGGLPRIVSRSLGLAMLGGLIWYALKHSPAPLFGFLGIASALVSIRIGQRGEERYGRRVPVTEMLALGRQGDRAMLVGGLTGYAMIVFFGIAAYYAF</sequence>
<keyword evidence="1" id="KW-1133">Transmembrane helix</keyword>
<dbReference type="AlphaFoldDB" id="A0A133XIR3"/>
<dbReference type="RefSeq" id="WP_066882629.1">
    <property type="nucleotide sequence ID" value="NZ_LODL01000019.1"/>
</dbReference>
<comment type="caution">
    <text evidence="2">The sequence shown here is derived from an EMBL/GenBank/DDBJ whole genome shotgun (WGS) entry which is preliminary data.</text>
</comment>
<protein>
    <submittedName>
        <fullName evidence="2">Uncharacterized protein</fullName>
    </submittedName>
</protein>
<evidence type="ECO:0000313" key="2">
    <source>
        <dbReference type="EMBL" id="KXB30833.1"/>
    </source>
</evidence>
<name>A0A133XIR3_9RHOO</name>
<evidence type="ECO:0000313" key="3">
    <source>
        <dbReference type="Proteomes" id="UP000070186"/>
    </source>
</evidence>
<accession>A0A133XIR3</accession>
<dbReference type="EMBL" id="LODL01000019">
    <property type="protein sequence ID" value="KXB30833.1"/>
    <property type="molecule type" value="Genomic_DNA"/>
</dbReference>
<dbReference type="Proteomes" id="UP000070186">
    <property type="component" value="Unassembled WGS sequence"/>
</dbReference>
<keyword evidence="1" id="KW-0472">Membrane</keyword>
<keyword evidence="1" id="KW-0812">Transmembrane</keyword>
<keyword evidence="3" id="KW-1185">Reference proteome</keyword>
<dbReference type="STRING" id="281362.AT959_08905"/>
<reference evidence="2 3" key="1">
    <citation type="submission" date="2015-12" db="EMBL/GenBank/DDBJ databases">
        <title>Nitrous oxide reduction kinetics distinguish bacteria harboring typical versus atypical NosZ.</title>
        <authorList>
            <person name="Yoon S."/>
            <person name="Nissen S."/>
            <person name="Park D."/>
            <person name="Sanford R.A."/>
            <person name="Loeffler F.E."/>
        </authorList>
    </citation>
    <scope>NUCLEOTIDE SEQUENCE [LARGE SCALE GENOMIC DNA]</scope>
    <source>
        <strain evidence="2 3">ATCC BAA-841</strain>
    </source>
</reference>